<name>A0AAD6Z6H9_9AGAR</name>
<feature type="non-terminal residue" evidence="1">
    <location>
        <position position="146"/>
    </location>
</feature>
<reference evidence="1" key="1">
    <citation type="submission" date="2023-03" db="EMBL/GenBank/DDBJ databases">
        <title>Massive genome expansion in bonnet fungi (Mycena s.s.) driven by repeated elements and novel gene families across ecological guilds.</title>
        <authorList>
            <consortium name="Lawrence Berkeley National Laboratory"/>
            <person name="Harder C.B."/>
            <person name="Miyauchi S."/>
            <person name="Viragh M."/>
            <person name="Kuo A."/>
            <person name="Thoen E."/>
            <person name="Andreopoulos B."/>
            <person name="Lu D."/>
            <person name="Skrede I."/>
            <person name="Drula E."/>
            <person name="Henrissat B."/>
            <person name="Morin E."/>
            <person name="Kohler A."/>
            <person name="Barry K."/>
            <person name="LaButti K."/>
            <person name="Morin E."/>
            <person name="Salamov A."/>
            <person name="Lipzen A."/>
            <person name="Mereny Z."/>
            <person name="Hegedus B."/>
            <person name="Baldrian P."/>
            <person name="Stursova M."/>
            <person name="Weitz H."/>
            <person name="Taylor A."/>
            <person name="Grigoriev I.V."/>
            <person name="Nagy L.G."/>
            <person name="Martin F."/>
            <person name="Kauserud H."/>
        </authorList>
    </citation>
    <scope>NUCLEOTIDE SEQUENCE</scope>
    <source>
        <strain evidence="1">CBHHK002</strain>
    </source>
</reference>
<gene>
    <name evidence="1" type="ORF">DFH08DRAFT_719151</name>
</gene>
<dbReference type="EMBL" id="JARIHO010000081">
    <property type="protein sequence ID" value="KAJ7309466.1"/>
    <property type="molecule type" value="Genomic_DNA"/>
</dbReference>
<sequence>MAVLVDGNEAEEGGGPFDNFQPVLETSVDLHNAPVYQPPNATIGDLFALNLKLALQFAQPYPGDELMSEDNVFSEERFGVCRLNNNEHIIFDHATGIDVLINSALLEGPEFCPGLWYAGKRHEEMGLWPNDVLREERYLLELGDAL</sequence>
<dbReference type="AlphaFoldDB" id="A0AAD6Z6H9"/>
<comment type="caution">
    <text evidence="1">The sequence shown here is derived from an EMBL/GenBank/DDBJ whole genome shotgun (WGS) entry which is preliminary data.</text>
</comment>
<accession>A0AAD6Z6H9</accession>
<proteinExistence type="predicted"/>
<dbReference type="Proteomes" id="UP001218218">
    <property type="component" value="Unassembled WGS sequence"/>
</dbReference>
<keyword evidence="2" id="KW-1185">Reference proteome</keyword>
<protein>
    <submittedName>
        <fullName evidence="1">Uncharacterized protein</fullName>
    </submittedName>
</protein>
<evidence type="ECO:0000313" key="1">
    <source>
        <dbReference type="EMBL" id="KAJ7309466.1"/>
    </source>
</evidence>
<evidence type="ECO:0000313" key="2">
    <source>
        <dbReference type="Proteomes" id="UP001218218"/>
    </source>
</evidence>
<organism evidence="1 2">
    <name type="scientific">Mycena albidolilacea</name>
    <dbReference type="NCBI Taxonomy" id="1033008"/>
    <lineage>
        <taxon>Eukaryota</taxon>
        <taxon>Fungi</taxon>
        <taxon>Dikarya</taxon>
        <taxon>Basidiomycota</taxon>
        <taxon>Agaricomycotina</taxon>
        <taxon>Agaricomycetes</taxon>
        <taxon>Agaricomycetidae</taxon>
        <taxon>Agaricales</taxon>
        <taxon>Marasmiineae</taxon>
        <taxon>Mycenaceae</taxon>
        <taxon>Mycena</taxon>
    </lineage>
</organism>